<reference evidence="1 2" key="1">
    <citation type="journal article" date="2012" name="Genome Biol.">
        <title>Genome and low-iron response of an oceanic diatom adapted to chronic iron limitation.</title>
        <authorList>
            <person name="Lommer M."/>
            <person name="Specht M."/>
            <person name="Roy A.S."/>
            <person name="Kraemer L."/>
            <person name="Andreson R."/>
            <person name="Gutowska M.A."/>
            <person name="Wolf J."/>
            <person name="Bergner S.V."/>
            <person name="Schilhabel M.B."/>
            <person name="Klostermeier U.C."/>
            <person name="Beiko R.G."/>
            <person name="Rosenstiel P."/>
            <person name="Hippler M."/>
            <person name="Laroche J."/>
        </authorList>
    </citation>
    <scope>NUCLEOTIDE SEQUENCE [LARGE SCALE GENOMIC DNA]</scope>
    <source>
        <strain evidence="1 2">CCMP1005</strain>
    </source>
</reference>
<gene>
    <name evidence="1" type="ORF">THAOC_35146</name>
</gene>
<comment type="caution">
    <text evidence="1">The sequence shown here is derived from an EMBL/GenBank/DDBJ whole genome shotgun (WGS) entry which is preliminary data.</text>
</comment>
<proteinExistence type="predicted"/>
<accession>K0RB06</accession>
<evidence type="ECO:0000313" key="1">
    <source>
        <dbReference type="EMBL" id="EJK46196.1"/>
    </source>
</evidence>
<protein>
    <submittedName>
        <fullName evidence="1">Uncharacterized protein</fullName>
    </submittedName>
</protein>
<name>K0RB06_THAOC</name>
<sequence length="79" mass="9340">MSRTINYKAIWPASSTTFLPIAQSSLWPQHHCELRYLVLHGMNHNMSIQTLNEFSPCFLIRTLMMIHKCHYLDGWMCWG</sequence>
<dbReference type="AlphaFoldDB" id="K0RB06"/>
<keyword evidence="2" id="KW-1185">Reference proteome</keyword>
<dbReference type="Proteomes" id="UP000266841">
    <property type="component" value="Unassembled WGS sequence"/>
</dbReference>
<organism evidence="1 2">
    <name type="scientific">Thalassiosira oceanica</name>
    <name type="common">Marine diatom</name>
    <dbReference type="NCBI Taxonomy" id="159749"/>
    <lineage>
        <taxon>Eukaryota</taxon>
        <taxon>Sar</taxon>
        <taxon>Stramenopiles</taxon>
        <taxon>Ochrophyta</taxon>
        <taxon>Bacillariophyta</taxon>
        <taxon>Coscinodiscophyceae</taxon>
        <taxon>Thalassiosirophycidae</taxon>
        <taxon>Thalassiosirales</taxon>
        <taxon>Thalassiosiraceae</taxon>
        <taxon>Thalassiosira</taxon>
    </lineage>
</organism>
<dbReference type="EMBL" id="AGNL01047907">
    <property type="protein sequence ID" value="EJK46196.1"/>
    <property type="molecule type" value="Genomic_DNA"/>
</dbReference>
<evidence type="ECO:0000313" key="2">
    <source>
        <dbReference type="Proteomes" id="UP000266841"/>
    </source>
</evidence>